<dbReference type="AlphaFoldDB" id="B7BGZ2"/>
<accession>B7BGZ2</accession>
<organism evidence="1 2">
    <name type="scientific">Parabacteroides johnsonii DSM 18315</name>
    <dbReference type="NCBI Taxonomy" id="537006"/>
    <lineage>
        <taxon>Bacteria</taxon>
        <taxon>Pseudomonadati</taxon>
        <taxon>Bacteroidota</taxon>
        <taxon>Bacteroidia</taxon>
        <taxon>Bacteroidales</taxon>
        <taxon>Tannerellaceae</taxon>
        <taxon>Parabacteroides</taxon>
    </lineage>
</organism>
<dbReference type="Proteomes" id="UP000005510">
    <property type="component" value="Unassembled WGS sequence"/>
</dbReference>
<gene>
    <name evidence="1" type="ORF">PRABACTJOHN_04341</name>
</gene>
<comment type="caution">
    <text evidence="1">The sequence shown here is derived from an EMBL/GenBank/DDBJ whole genome shotgun (WGS) entry which is preliminary data.</text>
</comment>
<protein>
    <submittedName>
        <fullName evidence="1">Uncharacterized protein</fullName>
    </submittedName>
</protein>
<proteinExistence type="predicted"/>
<sequence length="52" mass="5790">MSNWNELGFQGKLGKRQKGLLYIFVICLYGNKTPKLTDSGESGGQIDITGRR</sequence>
<name>B7BGZ2_9BACT</name>
<reference evidence="1 2" key="1">
    <citation type="submission" date="2008-10" db="EMBL/GenBank/DDBJ databases">
        <title>Draft genome sequence of Parabacteroides johnsonii (DSM 18315).</title>
        <authorList>
            <person name="Sudarsanam P."/>
            <person name="Ley R."/>
            <person name="Guruge J."/>
            <person name="Turnbaugh P.J."/>
            <person name="Mahowald M."/>
            <person name="Liep D."/>
            <person name="Gordon J."/>
        </authorList>
    </citation>
    <scope>NUCLEOTIDE SEQUENCE [LARGE SCALE GENOMIC DNA]</scope>
    <source>
        <strain evidence="1 2">DSM 18315</strain>
    </source>
</reference>
<dbReference type="EMBL" id="ABYH01000427">
    <property type="protein sequence ID" value="EEC94325.1"/>
    <property type="molecule type" value="Genomic_DNA"/>
</dbReference>
<dbReference type="HOGENOM" id="CLU_3082817_0_0_10"/>
<evidence type="ECO:0000313" key="1">
    <source>
        <dbReference type="EMBL" id="EEC94325.1"/>
    </source>
</evidence>
<reference evidence="1 2" key="2">
    <citation type="submission" date="2008-10" db="EMBL/GenBank/DDBJ databases">
        <authorList>
            <person name="Fulton L."/>
            <person name="Clifton S."/>
            <person name="Fulton B."/>
            <person name="Xu J."/>
            <person name="Minx P."/>
            <person name="Pepin K.H."/>
            <person name="Johnson M."/>
            <person name="Bhonagiri V."/>
            <person name="Nash W.E."/>
            <person name="Mardis E.R."/>
            <person name="Wilson R.K."/>
        </authorList>
    </citation>
    <scope>NUCLEOTIDE SEQUENCE [LARGE SCALE GENOMIC DNA]</scope>
    <source>
        <strain evidence="1 2">DSM 18315</strain>
    </source>
</reference>
<evidence type="ECO:0000313" key="2">
    <source>
        <dbReference type="Proteomes" id="UP000005510"/>
    </source>
</evidence>